<dbReference type="EMBL" id="ACUZ02000034">
    <property type="protein sequence ID" value="EFB31643.1"/>
    <property type="molecule type" value="Genomic_DNA"/>
</dbReference>
<evidence type="ECO:0000313" key="2">
    <source>
        <dbReference type="Proteomes" id="UP000004079"/>
    </source>
</evidence>
<accession>D1QSG2</accession>
<organism evidence="1 2">
    <name type="scientific">Segatella oris F0302</name>
    <dbReference type="NCBI Taxonomy" id="649760"/>
    <lineage>
        <taxon>Bacteria</taxon>
        <taxon>Pseudomonadati</taxon>
        <taxon>Bacteroidota</taxon>
        <taxon>Bacteroidia</taxon>
        <taxon>Bacteroidales</taxon>
        <taxon>Prevotellaceae</taxon>
        <taxon>Segatella</taxon>
    </lineage>
</organism>
<protein>
    <submittedName>
        <fullName evidence="1">Uncharacterized protein</fullName>
    </submittedName>
</protein>
<evidence type="ECO:0000313" key="1">
    <source>
        <dbReference type="EMBL" id="EFB31643.1"/>
    </source>
</evidence>
<comment type="caution">
    <text evidence="1">The sequence shown here is derived from an EMBL/GenBank/DDBJ whole genome shotgun (WGS) entry which is preliminary data.</text>
</comment>
<sequence>MALHKHGNQIFISLWILIKVLKTTKKFDIKSLSLRCSVHGSLGLKAG</sequence>
<dbReference type="Proteomes" id="UP000004079">
    <property type="component" value="Unassembled WGS sequence"/>
</dbReference>
<reference evidence="1 2" key="1">
    <citation type="submission" date="2009-11" db="EMBL/GenBank/DDBJ databases">
        <authorList>
            <person name="Weinstock G."/>
            <person name="Sodergren E."/>
            <person name="Clifton S."/>
            <person name="Fulton L."/>
            <person name="Fulton B."/>
            <person name="Courtney L."/>
            <person name="Fronick C."/>
            <person name="Harrison M."/>
            <person name="Strong C."/>
            <person name="Farmer C."/>
            <person name="Delahaunty K."/>
            <person name="Markovic C."/>
            <person name="Hall O."/>
            <person name="Minx P."/>
            <person name="Tomlinson C."/>
            <person name="Mitreva M."/>
            <person name="Nelson J."/>
            <person name="Hou S."/>
            <person name="Wollam A."/>
            <person name="Pepin K.H."/>
            <person name="Johnson M."/>
            <person name="Bhonagiri V."/>
            <person name="Nash W.E."/>
            <person name="Warren W."/>
            <person name="Chinwalla A."/>
            <person name="Mardis E.R."/>
            <person name="Wilson R.K."/>
        </authorList>
    </citation>
    <scope>NUCLEOTIDE SEQUENCE [LARGE SCALE GENOMIC DNA]</scope>
    <source>
        <strain evidence="1 2">F0302</strain>
    </source>
</reference>
<gene>
    <name evidence="1" type="ORF">HMPREF0971_01921</name>
</gene>
<proteinExistence type="predicted"/>
<dbReference type="AlphaFoldDB" id="D1QSG2"/>
<name>D1QSG2_9BACT</name>
<dbReference type="HOGENOM" id="CLU_3171690_0_0_10"/>